<evidence type="ECO:0000256" key="10">
    <source>
        <dbReference type="ARBA" id="ARBA00023237"/>
    </source>
</evidence>
<dbReference type="Gene3D" id="3.10.20.410">
    <property type="match status" value="1"/>
</dbReference>
<reference evidence="15" key="1">
    <citation type="submission" date="2018-06" db="EMBL/GenBank/DDBJ databases">
        <authorList>
            <person name="Ashton P.M."/>
            <person name="Dallman T."/>
            <person name="Nair S."/>
            <person name="De Pinna E."/>
            <person name="Peters T."/>
            <person name="Grant K."/>
        </authorList>
    </citation>
    <scope>NUCLEOTIDE SEQUENCE</scope>
    <source>
        <strain evidence="15">45256</strain>
    </source>
</reference>
<evidence type="ECO:0000256" key="8">
    <source>
        <dbReference type="ARBA" id="ARBA00023136"/>
    </source>
</evidence>
<dbReference type="InterPro" id="IPR042186">
    <property type="entry name" value="FimD_plug_dom"/>
</dbReference>
<keyword evidence="5 11" id="KW-1029">Fimbrium biogenesis</keyword>
<dbReference type="FunFam" id="2.60.40.3110:FF:000001">
    <property type="entry name" value="Putative fimbrial outer membrane usher"/>
    <property type="match status" value="1"/>
</dbReference>
<evidence type="ECO:0000256" key="2">
    <source>
        <dbReference type="ARBA" id="ARBA00008064"/>
    </source>
</evidence>
<evidence type="ECO:0000256" key="1">
    <source>
        <dbReference type="ARBA" id="ARBA00004571"/>
    </source>
</evidence>
<dbReference type="GO" id="GO:0009279">
    <property type="term" value="C:cell outer membrane"/>
    <property type="evidence" value="ECO:0007669"/>
    <property type="project" value="UniProtKB-SubCell"/>
</dbReference>
<evidence type="ECO:0000313" key="15">
    <source>
        <dbReference type="EMBL" id="EBV4568060.1"/>
    </source>
</evidence>
<keyword evidence="9" id="KW-1015">Disulfide bond</keyword>
<dbReference type="InterPro" id="IPR043142">
    <property type="entry name" value="PapC-like_C_sf"/>
</dbReference>
<feature type="signal peptide" evidence="12">
    <location>
        <begin position="1"/>
        <end position="33"/>
    </location>
</feature>
<dbReference type="EMBL" id="AAHFHJ010000003">
    <property type="protein sequence ID" value="EBV4568060.1"/>
    <property type="molecule type" value="Genomic_DNA"/>
</dbReference>
<feature type="chain" id="PRO_5030126976" evidence="12">
    <location>
        <begin position="34"/>
        <end position="858"/>
    </location>
</feature>
<keyword evidence="7 12" id="KW-0732">Signal</keyword>
<keyword evidence="3 11" id="KW-0813">Transport</keyword>
<dbReference type="InterPro" id="IPR037224">
    <property type="entry name" value="PapC_N_sf"/>
</dbReference>
<keyword evidence="6 11" id="KW-0812">Transmembrane</keyword>
<dbReference type="GO" id="GO:0009297">
    <property type="term" value="P:pilus assembly"/>
    <property type="evidence" value="ECO:0007669"/>
    <property type="project" value="InterPro"/>
</dbReference>
<name>A0A5I3I4T1_SALET</name>
<evidence type="ECO:0000256" key="3">
    <source>
        <dbReference type="ARBA" id="ARBA00022448"/>
    </source>
</evidence>
<evidence type="ECO:0000256" key="4">
    <source>
        <dbReference type="ARBA" id="ARBA00022452"/>
    </source>
</evidence>
<dbReference type="SUPFAM" id="SSF141729">
    <property type="entry name" value="FimD N-terminal domain-like"/>
    <property type="match status" value="1"/>
</dbReference>
<dbReference type="GO" id="GO:0015473">
    <property type="term" value="F:fimbrial usher porin activity"/>
    <property type="evidence" value="ECO:0007669"/>
    <property type="project" value="InterPro"/>
</dbReference>
<feature type="domain" description="PapC-like C-terminal" evidence="13">
    <location>
        <begin position="776"/>
        <end position="843"/>
    </location>
</feature>
<evidence type="ECO:0000256" key="11">
    <source>
        <dbReference type="RuleBase" id="RU003884"/>
    </source>
</evidence>
<dbReference type="Gene3D" id="2.60.40.2610">
    <property type="entry name" value="Outer membrane usher protein FimD, plug domain"/>
    <property type="match status" value="1"/>
</dbReference>
<dbReference type="Gene3D" id="2.60.40.3110">
    <property type="match status" value="1"/>
</dbReference>
<keyword evidence="10 11" id="KW-0998">Cell outer membrane</keyword>
<keyword evidence="8 11" id="KW-0472">Membrane</keyword>
<dbReference type="Pfam" id="PF00577">
    <property type="entry name" value="Usher"/>
    <property type="match status" value="1"/>
</dbReference>
<evidence type="ECO:0000256" key="12">
    <source>
        <dbReference type="SAM" id="SignalP"/>
    </source>
</evidence>
<protein>
    <submittedName>
        <fullName evidence="15">Fimbrial biogenesis outer membrane usher protein</fullName>
    </submittedName>
</protein>
<dbReference type="PROSITE" id="PS01151">
    <property type="entry name" value="FIMBRIAL_USHER"/>
    <property type="match status" value="1"/>
</dbReference>
<sequence>MNADAYKKIMTLSRIACFIALQCALPAGNTAFAREYFNPALLGIDGPGKELTDLSAFEEGIGQMPGTYRVDVIVNKSSAGVHDVNFVMQKDTTGNTTLQPCFSVDSLREFGIRTDAFPNLAGHGDCANLAAIPQASAEFAFERQQLRLSIPQAAVDSHARGYIAPERLDEGINALLLNYSFSGANTKARRGDMIDSDSYYLSLRPGLNIGPWRIRNYSTWNRNVNGDSADESWDSLYTYAQRNIIALKSQLTLGDSTAPSELFDSVPFRGAQLASDDDMLPDSLRGYAPVVRGIARTNAQVIIKQNGYTIYQSYVSPGAFEITDMYPTGSSGDLDVTIKEADGSEQHQTVAFASLPILQREGRLKYSVTSGQYRPYESDIDKKMFTQATLIYGLPAGLTVYGGGQFSQHYKSLLTGLGKNFGELGAVSVDGTQAWSTQKDQDKESGQSWRIRYSKNILETGTNVSISGYRYSTSGYYTLQEVLDTWRDDDWQNTTDRKKNRAEIQLSQNLWENGGSVSLNAISQDYWNSDRKMRSIGVGYSNSWNGITYSLNYSYNRNTNASDDSNNNGHDSTKTYEEDQIFSLNINIPLDYWLKNSWASYNLNTSKQGDTSHTVGLNGAALEDQNLNWSVQESETNHGEGNGGYGSLDYQGSYARVNAAYGYDHDQQRVNYGIEGGVVAHAHGITLSQPLGETIALVEAPGASGVSINNQTGVSTDFRGYTIVPYISPYREGAISLNTEELPDDADLTLSSQTVTPTRGAVVRARFDTHVGKRVLMTLTRSNGDVVPFGAMVSDSQSTTASAAIVGDGGQVYLSGMTDQGTLTAKWGQTGNEQCRITYQLPEATPASGVVEMNARCQ</sequence>
<evidence type="ECO:0000256" key="5">
    <source>
        <dbReference type="ARBA" id="ARBA00022558"/>
    </source>
</evidence>
<accession>A0A5I3I4T1</accession>
<evidence type="ECO:0000256" key="6">
    <source>
        <dbReference type="ARBA" id="ARBA00022692"/>
    </source>
</evidence>
<proteinExistence type="inferred from homology"/>
<dbReference type="InterPro" id="IPR025949">
    <property type="entry name" value="PapC-like_C"/>
</dbReference>
<dbReference type="Gene3D" id="2.60.40.2070">
    <property type="match status" value="1"/>
</dbReference>
<comment type="caution">
    <text evidence="15">The sequence shown here is derived from an EMBL/GenBank/DDBJ whole genome shotgun (WGS) entry which is preliminary data.</text>
</comment>
<dbReference type="AlphaFoldDB" id="A0A5I3I4T1"/>
<comment type="similarity">
    <text evidence="2 11">Belongs to the fimbrial export usher family.</text>
</comment>
<feature type="domain" description="PapC N-terminal" evidence="14">
    <location>
        <begin position="36"/>
        <end position="182"/>
    </location>
</feature>
<dbReference type="InterPro" id="IPR018030">
    <property type="entry name" value="Fimbrial_membr_usher_CS"/>
</dbReference>
<dbReference type="InterPro" id="IPR000015">
    <property type="entry name" value="Fimb_usher"/>
</dbReference>
<gene>
    <name evidence="15" type="ORF">DOW48_03355</name>
</gene>
<evidence type="ECO:0000256" key="9">
    <source>
        <dbReference type="ARBA" id="ARBA00023157"/>
    </source>
</evidence>
<organism evidence="15">
    <name type="scientific">Salmonella enterica subsp. enterica serovar Nima</name>
    <dbReference type="NCBI Taxonomy" id="940233"/>
    <lineage>
        <taxon>Bacteria</taxon>
        <taxon>Pseudomonadati</taxon>
        <taxon>Pseudomonadota</taxon>
        <taxon>Gammaproteobacteria</taxon>
        <taxon>Enterobacterales</taxon>
        <taxon>Enterobacteriaceae</taxon>
        <taxon>Salmonella</taxon>
    </lineage>
</organism>
<dbReference type="Pfam" id="PF13953">
    <property type="entry name" value="PapC_C"/>
    <property type="match status" value="1"/>
</dbReference>
<keyword evidence="4" id="KW-1134">Transmembrane beta strand</keyword>
<dbReference type="Pfam" id="PF13954">
    <property type="entry name" value="PapC_N"/>
    <property type="match status" value="1"/>
</dbReference>
<evidence type="ECO:0000259" key="13">
    <source>
        <dbReference type="Pfam" id="PF13953"/>
    </source>
</evidence>
<dbReference type="InterPro" id="IPR025885">
    <property type="entry name" value="PapC_N"/>
</dbReference>
<evidence type="ECO:0000259" key="14">
    <source>
        <dbReference type="Pfam" id="PF13954"/>
    </source>
</evidence>
<comment type="subcellular location">
    <subcellularLocation>
        <location evidence="1 11">Cell outer membrane</location>
        <topology evidence="1 11">Multi-pass membrane protein</topology>
    </subcellularLocation>
</comment>
<dbReference type="FunFam" id="3.10.20.410:FF:000001">
    <property type="entry name" value="Fimbrial outer membrane usher protein"/>
    <property type="match status" value="1"/>
</dbReference>
<dbReference type="PANTHER" id="PTHR30451">
    <property type="entry name" value="OUTER MEMBRANE USHER PROTEIN"/>
    <property type="match status" value="1"/>
</dbReference>
<dbReference type="PANTHER" id="PTHR30451:SF21">
    <property type="entry name" value="FIMBRIAL USHER DOMAIN-CONTAINING PROTEIN YDET-RELATED"/>
    <property type="match status" value="1"/>
</dbReference>
<evidence type="ECO:0000256" key="7">
    <source>
        <dbReference type="ARBA" id="ARBA00022729"/>
    </source>
</evidence>
<dbReference type="FunFam" id="2.60.40.2610:FF:000001">
    <property type="entry name" value="Outer membrane fimbrial usher protein"/>
    <property type="match status" value="1"/>
</dbReference>